<sequence length="156" mass="17434">MCRPACPLIRPLCRRFNDTARRGSDKGCASKRHPTVFSLRRPCSDCTFDGLFGVKNLSAANQYQSADMVATFGLLRALRKTCGSKKPEISVWSSLGTQQAPERSQEINVSQCLRLRVVVHKGQAFWISLNFGSSGVRTQFDPNVAFHEPIQEEDNE</sequence>
<comment type="caution">
    <text evidence="1">The sequence shown here is derived from an EMBL/GenBank/DDBJ whole genome shotgun (WGS) entry which is preliminary data.</text>
</comment>
<dbReference type="Proteomes" id="UP000298663">
    <property type="component" value="Unassembled WGS sequence"/>
</dbReference>
<name>A0A4U8UZ21_STECR</name>
<evidence type="ECO:0000313" key="2">
    <source>
        <dbReference type="Proteomes" id="UP000298663"/>
    </source>
</evidence>
<accession>A0A4U8UZ21</accession>
<organism evidence="1 2">
    <name type="scientific">Steinernema carpocapsae</name>
    <name type="common">Entomopathogenic nematode</name>
    <dbReference type="NCBI Taxonomy" id="34508"/>
    <lineage>
        <taxon>Eukaryota</taxon>
        <taxon>Metazoa</taxon>
        <taxon>Ecdysozoa</taxon>
        <taxon>Nematoda</taxon>
        <taxon>Chromadorea</taxon>
        <taxon>Rhabditida</taxon>
        <taxon>Tylenchina</taxon>
        <taxon>Panagrolaimomorpha</taxon>
        <taxon>Strongyloidoidea</taxon>
        <taxon>Steinernematidae</taxon>
        <taxon>Steinernema</taxon>
    </lineage>
</organism>
<reference evidence="1 2" key="1">
    <citation type="journal article" date="2015" name="Genome Biol.">
        <title>Comparative genomics of Steinernema reveals deeply conserved gene regulatory networks.</title>
        <authorList>
            <person name="Dillman A.R."/>
            <person name="Macchietto M."/>
            <person name="Porter C.F."/>
            <person name="Rogers A."/>
            <person name="Williams B."/>
            <person name="Antoshechkin I."/>
            <person name="Lee M.M."/>
            <person name="Goodwin Z."/>
            <person name="Lu X."/>
            <person name="Lewis E.E."/>
            <person name="Goodrich-Blair H."/>
            <person name="Stock S.P."/>
            <person name="Adams B.J."/>
            <person name="Sternberg P.W."/>
            <person name="Mortazavi A."/>
        </authorList>
    </citation>
    <scope>NUCLEOTIDE SEQUENCE [LARGE SCALE GENOMIC DNA]</scope>
    <source>
        <strain evidence="1 2">ALL</strain>
    </source>
</reference>
<gene>
    <name evidence="1" type="ORF">L596_005451</name>
</gene>
<reference evidence="1 2" key="2">
    <citation type="journal article" date="2019" name="G3 (Bethesda)">
        <title>Hybrid Assembly of the Genome of the Entomopathogenic Nematode Steinernema carpocapsae Identifies the X-Chromosome.</title>
        <authorList>
            <person name="Serra L."/>
            <person name="Macchietto M."/>
            <person name="Macias-Munoz A."/>
            <person name="McGill C.J."/>
            <person name="Rodriguez I.M."/>
            <person name="Rodriguez B."/>
            <person name="Murad R."/>
            <person name="Mortazavi A."/>
        </authorList>
    </citation>
    <scope>NUCLEOTIDE SEQUENCE [LARGE SCALE GENOMIC DNA]</scope>
    <source>
        <strain evidence="1 2">ALL</strain>
    </source>
</reference>
<proteinExistence type="predicted"/>
<dbReference type="EMBL" id="AZBU02000001">
    <property type="protein sequence ID" value="TMS38810.1"/>
    <property type="molecule type" value="Genomic_DNA"/>
</dbReference>
<protein>
    <submittedName>
        <fullName evidence="1">Uncharacterized protein</fullName>
    </submittedName>
</protein>
<evidence type="ECO:0000313" key="1">
    <source>
        <dbReference type="EMBL" id="TMS38810.1"/>
    </source>
</evidence>
<dbReference type="AlphaFoldDB" id="A0A4U8UZ21"/>
<keyword evidence="2" id="KW-1185">Reference proteome</keyword>